<accession>A0ABQ5YKD2</accession>
<reference evidence="5" key="1">
    <citation type="journal article" date="2019" name="Int. J. Syst. Evol. Microbiol.">
        <title>The Global Catalogue of Microorganisms (GCM) 10K type strain sequencing project: providing services to taxonomists for standard genome sequencing and annotation.</title>
        <authorList>
            <consortium name="The Broad Institute Genomics Platform"/>
            <consortium name="The Broad Institute Genome Sequencing Center for Infectious Disease"/>
            <person name="Wu L."/>
            <person name="Ma J."/>
        </authorList>
    </citation>
    <scope>NUCLEOTIDE SEQUENCE [LARGE SCALE GENOMIC DNA]</scope>
    <source>
        <strain evidence="5">NBRC 105857</strain>
    </source>
</reference>
<keyword evidence="5" id="KW-1185">Reference proteome</keyword>
<keyword evidence="3" id="KW-0996">Nickel insertion</keyword>
<dbReference type="PANTHER" id="PTHR33643:SF1">
    <property type="entry name" value="UREASE ACCESSORY PROTEIN D"/>
    <property type="match status" value="1"/>
</dbReference>
<dbReference type="EMBL" id="BSOJ01000001">
    <property type="protein sequence ID" value="GLR24995.1"/>
    <property type="molecule type" value="Genomic_DNA"/>
</dbReference>
<evidence type="ECO:0000256" key="2">
    <source>
        <dbReference type="ARBA" id="ARBA00023186"/>
    </source>
</evidence>
<keyword evidence="3" id="KW-0963">Cytoplasm</keyword>
<dbReference type="Proteomes" id="UP001156664">
    <property type="component" value="Unassembled WGS sequence"/>
</dbReference>
<dbReference type="RefSeq" id="WP_284279278.1">
    <property type="nucleotide sequence ID" value="NZ_BSOJ01000001.1"/>
</dbReference>
<evidence type="ECO:0000313" key="5">
    <source>
        <dbReference type="Proteomes" id="UP001156664"/>
    </source>
</evidence>
<comment type="function">
    <text evidence="3">Required for maturation of urease via the functional incorporation of the urease nickel metallocenter.</text>
</comment>
<dbReference type="PANTHER" id="PTHR33643">
    <property type="entry name" value="UREASE ACCESSORY PROTEIN D"/>
    <property type="match status" value="1"/>
</dbReference>
<evidence type="ECO:0000256" key="1">
    <source>
        <dbReference type="ARBA" id="ARBA00007177"/>
    </source>
</evidence>
<proteinExistence type="inferred from homology"/>
<protein>
    <recommendedName>
        <fullName evidence="3">Urease accessory protein UreD</fullName>
    </recommendedName>
</protein>
<gene>
    <name evidence="3 4" type="primary">ureD</name>
    <name evidence="4" type="ORF">GCM10007875_00820</name>
</gene>
<sequence length="296" mass="33001">MNSPAEPWRHTLDHPAMSTWNARLELDFQRTARGTVLSRNRRQGPLYVQKPFYPEGADLAHVLLLHPPGGMVSGDTLELEMTLAQDAGALLTTPGAGRMYRMRPDGLVQTQRNHLRVAKGASLEWLPLETIVYPKARVHGRTAFELEAGASLFAWEVCCLGLPASHAQFDEGEVDQTFSVHCEGRLRLKERILIDNNSRELMEATVAWQSQPVVGLFLGGPWPEPLSEQAMDTLRAHCEALPSSHLATVTEIEGFVLARYLGPCSEQARNLFARLWTLLRPGLLGRAACPPRIWRT</sequence>
<dbReference type="HAMAP" id="MF_01384">
    <property type="entry name" value="UreD"/>
    <property type="match status" value="1"/>
</dbReference>
<comment type="caution">
    <text evidence="4">The sequence shown here is derived from an EMBL/GenBank/DDBJ whole genome shotgun (WGS) entry which is preliminary data.</text>
</comment>
<name>A0ABQ5YKD2_9BURK</name>
<comment type="subunit">
    <text evidence="3">UreD, UreF and UreG form a complex that acts as a GTP-hydrolysis-dependent molecular chaperone, activating the urease apoprotein by helping to assemble the nickel containing metallocenter of UreC. The UreE protein probably delivers the nickel.</text>
</comment>
<keyword evidence="2 3" id="KW-0143">Chaperone</keyword>
<organism evidence="4 5">
    <name type="scientific">Limnobacter litoralis</name>
    <dbReference type="NCBI Taxonomy" id="481366"/>
    <lineage>
        <taxon>Bacteria</taxon>
        <taxon>Pseudomonadati</taxon>
        <taxon>Pseudomonadota</taxon>
        <taxon>Betaproteobacteria</taxon>
        <taxon>Burkholderiales</taxon>
        <taxon>Burkholderiaceae</taxon>
        <taxon>Limnobacter</taxon>
    </lineage>
</organism>
<comment type="similarity">
    <text evidence="1 3">Belongs to the UreD family.</text>
</comment>
<comment type="subcellular location">
    <subcellularLocation>
        <location evidence="3">Cytoplasm</location>
    </subcellularLocation>
</comment>
<dbReference type="Pfam" id="PF01774">
    <property type="entry name" value="UreD"/>
    <property type="match status" value="1"/>
</dbReference>
<evidence type="ECO:0000256" key="3">
    <source>
        <dbReference type="HAMAP-Rule" id="MF_01384"/>
    </source>
</evidence>
<dbReference type="InterPro" id="IPR002669">
    <property type="entry name" value="UreD"/>
</dbReference>
<evidence type="ECO:0000313" key="4">
    <source>
        <dbReference type="EMBL" id="GLR24995.1"/>
    </source>
</evidence>